<feature type="domain" description="CobW/HypB/UreG nucleotide-binding" evidence="1">
    <location>
        <begin position="5"/>
        <end position="180"/>
    </location>
</feature>
<dbReference type="EMBL" id="JACOOT010000038">
    <property type="protein sequence ID" value="MBC5652597.1"/>
    <property type="molecule type" value="Genomic_DNA"/>
</dbReference>
<dbReference type="Proteomes" id="UP000652847">
    <property type="component" value="Unassembled WGS sequence"/>
</dbReference>
<dbReference type="SUPFAM" id="SSF52540">
    <property type="entry name" value="P-loop containing nucleoside triphosphate hydrolases"/>
    <property type="match status" value="1"/>
</dbReference>
<keyword evidence="3" id="KW-1185">Reference proteome</keyword>
<dbReference type="PANTHER" id="PTHR13748">
    <property type="entry name" value="COBW-RELATED"/>
    <property type="match status" value="1"/>
</dbReference>
<dbReference type="InterPro" id="IPR003495">
    <property type="entry name" value="CobW/HypB/UreG_nucleotide-bd"/>
</dbReference>
<evidence type="ECO:0000259" key="1">
    <source>
        <dbReference type="Pfam" id="PF02492"/>
    </source>
</evidence>
<dbReference type="GO" id="GO:0005737">
    <property type="term" value="C:cytoplasm"/>
    <property type="evidence" value="ECO:0007669"/>
    <property type="project" value="TreeGrafter"/>
</dbReference>
<evidence type="ECO:0000313" key="2">
    <source>
        <dbReference type="EMBL" id="MBC5652597.1"/>
    </source>
</evidence>
<reference evidence="2 3" key="1">
    <citation type="submission" date="2020-08" db="EMBL/GenBank/DDBJ databases">
        <title>Genome public.</title>
        <authorList>
            <person name="Liu C."/>
            <person name="Sun Q."/>
        </authorList>
    </citation>
    <scope>NUCLEOTIDE SEQUENCE [LARGE SCALE GENOMIC DNA]</scope>
    <source>
        <strain evidence="2 3">BX17</strain>
    </source>
</reference>
<dbReference type="InterPro" id="IPR051316">
    <property type="entry name" value="Zinc-reg_GTPase_activator"/>
</dbReference>
<organism evidence="2 3">
    <name type="scientific">Blautia segnis</name>
    <dbReference type="NCBI Taxonomy" id="2763030"/>
    <lineage>
        <taxon>Bacteria</taxon>
        <taxon>Bacillati</taxon>
        <taxon>Bacillota</taxon>
        <taxon>Clostridia</taxon>
        <taxon>Lachnospirales</taxon>
        <taxon>Lachnospiraceae</taxon>
        <taxon>Blautia</taxon>
    </lineage>
</organism>
<dbReference type="Gene3D" id="3.40.50.300">
    <property type="entry name" value="P-loop containing nucleotide triphosphate hydrolases"/>
    <property type="match status" value="1"/>
</dbReference>
<dbReference type="InterPro" id="IPR027417">
    <property type="entry name" value="P-loop_NTPase"/>
</dbReference>
<dbReference type="RefSeq" id="WP_117852766.1">
    <property type="nucleotide sequence ID" value="NZ_JACOOT010000038.1"/>
</dbReference>
<sequence>MVKVDLITGFLGSGKTTFIKKYASWLMKQGQNIGILENDFGAVNVDMMLLHDLEGENCELEMVSGGCDKDCHRRRFKTKLIAMGMCGYDRVLIEPSGIFDVDEFFDALYEEPLDKWYQIGNVITILDARLEKKLQPQAEYLLASEAADAGCIVLSKSQEASAEEITGTVEHLNRALESVKCKRRFTEQDVLCKDWEQFTDEDFQRIFHSGYVMEDFEKQCFDEKEGFQSLYFMELKISEEKLEKAAHEILEDSKCGDVFRIKGFVKLAEQVDTSCDEEAKTPAGVPDHGAQWLELNATRKEFSLRPISVGQEVVIVIGENMNEERIRGYLERE</sequence>
<protein>
    <submittedName>
        <fullName evidence="2">GTP-binding protein</fullName>
    </submittedName>
</protein>
<dbReference type="PANTHER" id="PTHR13748:SF62">
    <property type="entry name" value="COBW DOMAIN-CONTAINING PROTEIN"/>
    <property type="match status" value="1"/>
</dbReference>
<gene>
    <name evidence="2" type="ORF">H8S54_16175</name>
</gene>
<proteinExistence type="predicted"/>
<evidence type="ECO:0000313" key="3">
    <source>
        <dbReference type="Proteomes" id="UP000652847"/>
    </source>
</evidence>
<dbReference type="Pfam" id="PF02492">
    <property type="entry name" value="cobW"/>
    <property type="match status" value="1"/>
</dbReference>
<comment type="caution">
    <text evidence="2">The sequence shown here is derived from an EMBL/GenBank/DDBJ whole genome shotgun (WGS) entry which is preliminary data.</text>
</comment>
<accession>A0A8I0DTC3</accession>
<name>A0A8I0DTC3_9FIRM</name>
<dbReference type="AlphaFoldDB" id="A0A8I0DTC3"/>